<dbReference type="GeneID" id="43672614"/>
<gene>
    <name evidence="2" type="ORF">BDV37DRAFT_286453</name>
</gene>
<evidence type="ECO:0000256" key="1">
    <source>
        <dbReference type="SAM" id="MobiDB-lite"/>
    </source>
</evidence>
<dbReference type="AlphaFoldDB" id="A0A5N7D2W4"/>
<reference evidence="2 3" key="1">
    <citation type="submission" date="2019-04" db="EMBL/GenBank/DDBJ databases">
        <authorList>
            <consortium name="DOE Joint Genome Institute"/>
            <person name="Mondo S."/>
            <person name="Kjaerbolling I."/>
            <person name="Vesth T."/>
            <person name="Frisvad J.C."/>
            <person name="Nybo J.L."/>
            <person name="Theobald S."/>
            <person name="Kildgaard S."/>
            <person name="Isbrandt T."/>
            <person name="Kuo A."/>
            <person name="Sato A."/>
            <person name="Lyhne E.K."/>
            <person name="Kogle M.E."/>
            <person name="Wiebenga A."/>
            <person name="Kun R.S."/>
            <person name="Lubbers R.J."/>
            <person name="Makela M.R."/>
            <person name="Barry K."/>
            <person name="Chovatia M."/>
            <person name="Clum A."/>
            <person name="Daum C."/>
            <person name="Haridas S."/>
            <person name="He G."/>
            <person name="LaButti K."/>
            <person name="Lipzen A."/>
            <person name="Riley R."/>
            <person name="Salamov A."/>
            <person name="Simmons B.A."/>
            <person name="Magnuson J.K."/>
            <person name="Henrissat B."/>
            <person name="Mortensen U.H."/>
            <person name="Larsen T.O."/>
            <person name="Devries R.P."/>
            <person name="Grigoriev I.V."/>
            <person name="Machida M."/>
            <person name="Baker S.E."/>
            <person name="Andersen M.R."/>
            <person name="Cantor M.N."/>
            <person name="Hua S.X."/>
        </authorList>
    </citation>
    <scope>NUCLEOTIDE SEQUENCE [LARGE SCALE GENOMIC DNA]</scope>
    <source>
        <strain evidence="2 3">CBS 119388</strain>
    </source>
</reference>
<sequence>MNEIVPIACYKKRPLPLEEIAPPTVLTGERVIYPQKTHNIATAPGMSSHIDKNQEVEEKPEEEQKEEEKPAAEEEETDDDDDREPMYDNTDYDYVRFDPIWYRDQGYAGNQMPIEIEEYLGQDQKYGRYLQMVRSSRTIFHMCGRPDVSSAAKRIRYSEGSLLALERSLAFFLPVISSTNADNEFGPGIYTTGKLCIAKKYAGATGAIMVFSTPDEQCLQCWEPTSSAWRRLTTKWMDLPLADINPPQAYQNADVIKGNMSADIASAQKEKRFVNPEVTKQTAFVSYRGCESLRRELKAIIFVDSSR</sequence>
<dbReference type="Proteomes" id="UP000325579">
    <property type="component" value="Unassembled WGS sequence"/>
</dbReference>
<proteinExistence type="predicted"/>
<accession>A0A5N7D2W4</accession>
<evidence type="ECO:0000313" key="3">
    <source>
        <dbReference type="Proteomes" id="UP000325579"/>
    </source>
</evidence>
<feature type="region of interest" description="Disordered" evidence="1">
    <location>
        <begin position="39"/>
        <end position="90"/>
    </location>
</feature>
<name>A0A5N7D2W4_9EURO</name>
<dbReference type="OrthoDB" id="2440450at2759"/>
<evidence type="ECO:0000313" key="2">
    <source>
        <dbReference type="EMBL" id="KAE8400579.1"/>
    </source>
</evidence>
<feature type="compositionally biased region" description="Acidic residues" evidence="1">
    <location>
        <begin position="73"/>
        <end position="83"/>
    </location>
</feature>
<dbReference type="RefSeq" id="XP_031937898.1">
    <property type="nucleotide sequence ID" value="XM_032087923.1"/>
</dbReference>
<keyword evidence="3" id="KW-1185">Reference proteome</keyword>
<protein>
    <submittedName>
        <fullName evidence="2">Uncharacterized protein</fullName>
    </submittedName>
</protein>
<organism evidence="2 3">
    <name type="scientific">Aspergillus pseudonomiae</name>
    <dbReference type="NCBI Taxonomy" id="1506151"/>
    <lineage>
        <taxon>Eukaryota</taxon>
        <taxon>Fungi</taxon>
        <taxon>Dikarya</taxon>
        <taxon>Ascomycota</taxon>
        <taxon>Pezizomycotina</taxon>
        <taxon>Eurotiomycetes</taxon>
        <taxon>Eurotiomycetidae</taxon>
        <taxon>Eurotiales</taxon>
        <taxon>Aspergillaceae</taxon>
        <taxon>Aspergillus</taxon>
        <taxon>Aspergillus subgen. Circumdati</taxon>
    </lineage>
</organism>
<dbReference type="EMBL" id="ML736813">
    <property type="protein sequence ID" value="KAE8400579.1"/>
    <property type="molecule type" value="Genomic_DNA"/>
</dbReference>